<evidence type="ECO:0000256" key="1">
    <source>
        <dbReference type="SAM" id="Phobius"/>
    </source>
</evidence>
<evidence type="ECO:0000313" key="2">
    <source>
        <dbReference type="Proteomes" id="UP000694920"/>
    </source>
</evidence>
<dbReference type="RefSeq" id="XP_024943583.1">
    <property type="nucleotide sequence ID" value="XM_025087815.1"/>
</dbReference>
<dbReference type="AlphaFoldDB" id="A0AAJ7RMA9"/>
<accession>A0AAJ7RMA9</accession>
<evidence type="ECO:0000313" key="3">
    <source>
        <dbReference type="RefSeq" id="XP_024943583.1"/>
    </source>
</evidence>
<reference evidence="3" key="1">
    <citation type="submission" date="2025-08" db="UniProtKB">
        <authorList>
            <consortium name="RefSeq"/>
        </authorList>
    </citation>
    <scope>IDENTIFICATION</scope>
</reference>
<keyword evidence="1" id="KW-0812">Transmembrane</keyword>
<keyword evidence="2" id="KW-1185">Reference proteome</keyword>
<proteinExistence type="predicted"/>
<protein>
    <submittedName>
        <fullName evidence="3">Uncharacterized protein LOC112494768</fullName>
    </submittedName>
</protein>
<keyword evidence="1" id="KW-0472">Membrane</keyword>
<organism evidence="2 3">
    <name type="scientific">Cephus cinctus</name>
    <name type="common">Wheat stem sawfly</name>
    <dbReference type="NCBI Taxonomy" id="211228"/>
    <lineage>
        <taxon>Eukaryota</taxon>
        <taxon>Metazoa</taxon>
        <taxon>Ecdysozoa</taxon>
        <taxon>Arthropoda</taxon>
        <taxon>Hexapoda</taxon>
        <taxon>Insecta</taxon>
        <taxon>Pterygota</taxon>
        <taxon>Neoptera</taxon>
        <taxon>Endopterygota</taxon>
        <taxon>Hymenoptera</taxon>
        <taxon>Cephoidea</taxon>
        <taxon>Cephidae</taxon>
        <taxon>Cephus</taxon>
    </lineage>
</organism>
<dbReference type="Proteomes" id="UP000694920">
    <property type="component" value="Unplaced"/>
</dbReference>
<feature type="transmembrane region" description="Helical" evidence="1">
    <location>
        <begin position="33"/>
        <end position="52"/>
    </location>
</feature>
<sequence>MQHFQGTEMPDCQLDPVPKKKVPERNFTRMNRLQFFFSFGRFTSIVLLYFPVGPEDPFIVRRTMHGAHEEKSKFHKFITTKKLRVLGESLFERCHSTRRDRGCCLLLISRKRI</sequence>
<dbReference type="KEGG" id="ccin:112494768"/>
<gene>
    <name evidence="3" type="primary">LOC112494768</name>
</gene>
<name>A0AAJ7RMA9_CEPCN</name>
<dbReference type="GeneID" id="112494768"/>
<keyword evidence="1" id="KW-1133">Transmembrane helix</keyword>